<dbReference type="Proteomes" id="UP000192840">
    <property type="component" value="Unassembled WGS sequence"/>
</dbReference>
<organism evidence="2 3">
    <name type="scientific">Lentzea albidocapillata</name>
    <dbReference type="NCBI Taxonomy" id="40571"/>
    <lineage>
        <taxon>Bacteria</taxon>
        <taxon>Bacillati</taxon>
        <taxon>Actinomycetota</taxon>
        <taxon>Actinomycetes</taxon>
        <taxon>Pseudonocardiales</taxon>
        <taxon>Pseudonocardiaceae</taxon>
        <taxon>Lentzea</taxon>
    </lineage>
</organism>
<dbReference type="EMBL" id="FWYC01000005">
    <property type="protein sequence ID" value="SMC76727.1"/>
    <property type="molecule type" value="Genomic_DNA"/>
</dbReference>
<sequence length="293" mass="31101">MLGPGDSFRADRLVQRCGVPLCFLVICVLAHRVVVLRCKGIAVSGRPSSRRGGVRLEGVVCWSVRRSPLGGVHDAAPAERYSAKALCWGPGTRSAPTNLYNGAGFRCVPGGSVWPVTVGHPEGLAGQEDRGNQVVGAAGEIRADRTPSSRPSGESDGSRASLGRPMRSVASRRVARRGTSRTVFREGDEVRPGGHGPHRPTRITAAVPGVFPERAVGSLTAKALQASGRLGYVQGVRRQLRPPRASANSGPFISRSSPCGARRPWRPLWTLGTRTCAEGYPRSEVCGTTRPDS</sequence>
<dbReference type="AlphaFoldDB" id="A0A1W2BUU7"/>
<feature type="compositionally biased region" description="Polar residues" evidence="1">
    <location>
        <begin position="246"/>
        <end position="257"/>
    </location>
</feature>
<feature type="region of interest" description="Disordered" evidence="1">
    <location>
        <begin position="241"/>
        <end position="260"/>
    </location>
</feature>
<keyword evidence="3" id="KW-1185">Reference proteome</keyword>
<accession>A0A1W2BUU7</accession>
<feature type="region of interest" description="Disordered" evidence="1">
    <location>
        <begin position="140"/>
        <end position="181"/>
    </location>
</feature>
<evidence type="ECO:0000313" key="2">
    <source>
        <dbReference type="EMBL" id="SMC76727.1"/>
    </source>
</evidence>
<name>A0A1W2BUU7_9PSEU</name>
<evidence type="ECO:0000256" key="1">
    <source>
        <dbReference type="SAM" id="MobiDB-lite"/>
    </source>
</evidence>
<reference evidence="3" key="1">
    <citation type="submission" date="2017-04" db="EMBL/GenBank/DDBJ databases">
        <authorList>
            <person name="Varghese N."/>
            <person name="Submissions S."/>
        </authorList>
    </citation>
    <scope>NUCLEOTIDE SEQUENCE [LARGE SCALE GENOMIC DNA]</scope>
    <source>
        <strain evidence="3">DSM 44073</strain>
    </source>
</reference>
<evidence type="ECO:0000313" key="3">
    <source>
        <dbReference type="Proteomes" id="UP000192840"/>
    </source>
</evidence>
<protein>
    <submittedName>
        <fullName evidence="2">Uncharacterized protein</fullName>
    </submittedName>
</protein>
<proteinExistence type="predicted"/>
<gene>
    <name evidence="2" type="ORF">SAMN05660733_01536</name>
</gene>